<dbReference type="SMART" id="SM00304">
    <property type="entry name" value="HAMP"/>
    <property type="match status" value="1"/>
</dbReference>
<evidence type="ECO:0000256" key="6">
    <source>
        <dbReference type="PROSITE-ProRule" id="PRU00284"/>
    </source>
</evidence>
<dbReference type="InterPro" id="IPR004089">
    <property type="entry name" value="MCPsignal_dom"/>
</dbReference>
<evidence type="ECO:0000313" key="12">
    <source>
        <dbReference type="Proteomes" id="UP000282311"/>
    </source>
</evidence>
<comment type="similarity">
    <text evidence="5">Belongs to the methyl-accepting chemotaxis (MCP) protein family.</text>
</comment>
<keyword evidence="8" id="KW-0812">Transmembrane</keyword>
<evidence type="ECO:0000256" key="1">
    <source>
        <dbReference type="ARBA" id="ARBA00004236"/>
    </source>
</evidence>
<evidence type="ECO:0000256" key="5">
    <source>
        <dbReference type="ARBA" id="ARBA00029447"/>
    </source>
</evidence>
<dbReference type="InterPro" id="IPR003660">
    <property type="entry name" value="HAMP_dom"/>
</dbReference>
<evidence type="ECO:0000259" key="9">
    <source>
        <dbReference type="PROSITE" id="PS50111"/>
    </source>
</evidence>
<proteinExistence type="inferred from homology"/>
<dbReference type="PANTHER" id="PTHR32089">
    <property type="entry name" value="METHYL-ACCEPTING CHEMOTAXIS PROTEIN MCPB"/>
    <property type="match status" value="1"/>
</dbReference>
<feature type="region of interest" description="Disordered" evidence="7">
    <location>
        <begin position="576"/>
        <end position="601"/>
    </location>
</feature>
<dbReference type="SMART" id="SM00283">
    <property type="entry name" value="MA"/>
    <property type="match status" value="1"/>
</dbReference>
<dbReference type="RefSeq" id="WP_120746491.1">
    <property type="nucleotide sequence ID" value="NZ_RBAH01000004.1"/>
</dbReference>
<evidence type="ECO:0000313" key="11">
    <source>
        <dbReference type="EMBL" id="RKN85468.1"/>
    </source>
</evidence>
<comment type="subcellular location">
    <subcellularLocation>
        <location evidence="1">Cell membrane</location>
    </subcellularLocation>
</comment>
<dbReference type="GO" id="GO:0005886">
    <property type="term" value="C:plasma membrane"/>
    <property type="evidence" value="ECO:0007669"/>
    <property type="project" value="UniProtKB-SubCell"/>
</dbReference>
<dbReference type="Pfam" id="PF00015">
    <property type="entry name" value="MCPsignal"/>
    <property type="match status" value="1"/>
</dbReference>
<reference evidence="11 12" key="1">
    <citation type="journal article" date="2007" name="Int. J. Syst. Evol. Microbiol.">
        <title>Paenibacillus ginsengarvi sp. nov., isolated from soil from ginseng cultivation.</title>
        <authorList>
            <person name="Yoon M.H."/>
            <person name="Ten L.N."/>
            <person name="Im W.T."/>
        </authorList>
    </citation>
    <scope>NUCLEOTIDE SEQUENCE [LARGE SCALE GENOMIC DNA]</scope>
    <source>
        <strain evidence="11 12">KCTC 13059</strain>
    </source>
</reference>
<evidence type="ECO:0000256" key="3">
    <source>
        <dbReference type="ARBA" id="ARBA00023136"/>
    </source>
</evidence>
<dbReference type="EMBL" id="RBAH01000004">
    <property type="protein sequence ID" value="RKN85468.1"/>
    <property type="molecule type" value="Genomic_DNA"/>
</dbReference>
<dbReference type="CDD" id="cd06225">
    <property type="entry name" value="HAMP"/>
    <property type="match status" value="1"/>
</dbReference>
<keyword evidence="2" id="KW-1003">Cell membrane</keyword>
<feature type="transmembrane region" description="Helical" evidence="8">
    <location>
        <begin position="192"/>
        <end position="216"/>
    </location>
</feature>
<keyword evidence="12" id="KW-1185">Reference proteome</keyword>
<evidence type="ECO:0000256" key="8">
    <source>
        <dbReference type="SAM" id="Phobius"/>
    </source>
</evidence>
<gene>
    <name evidence="11" type="ORF">D7M11_07185</name>
</gene>
<dbReference type="Gene3D" id="1.10.287.950">
    <property type="entry name" value="Methyl-accepting chemotaxis protein"/>
    <property type="match status" value="1"/>
</dbReference>
<dbReference type="Pfam" id="PF00672">
    <property type="entry name" value="HAMP"/>
    <property type="match status" value="1"/>
</dbReference>
<dbReference type="GO" id="GO:0007165">
    <property type="term" value="P:signal transduction"/>
    <property type="evidence" value="ECO:0007669"/>
    <property type="project" value="UniProtKB-KW"/>
</dbReference>
<feature type="domain" description="HAMP" evidence="10">
    <location>
        <begin position="213"/>
        <end position="265"/>
    </location>
</feature>
<keyword evidence="8" id="KW-1133">Transmembrane helix</keyword>
<dbReference type="AlphaFoldDB" id="A0A3B0CL49"/>
<dbReference type="PROSITE" id="PS50885">
    <property type="entry name" value="HAMP"/>
    <property type="match status" value="1"/>
</dbReference>
<dbReference type="Proteomes" id="UP000282311">
    <property type="component" value="Unassembled WGS sequence"/>
</dbReference>
<dbReference type="Gene3D" id="6.10.340.10">
    <property type="match status" value="1"/>
</dbReference>
<comment type="caution">
    <text evidence="11">The sequence shown here is derived from an EMBL/GenBank/DDBJ whole genome shotgun (WGS) entry which is preliminary data.</text>
</comment>
<organism evidence="11 12">
    <name type="scientific">Paenibacillus ginsengarvi</name>
    <dbReference type="NCBI Taxonomy" id="400777"/>
    <lineage>
        <taxon>Bacteria</taxon>
        <taxon>Bacillati</taxon>
        <taxon>Bacillota</taxon>
        <taxon>Bacilli</taxon>
        <taxon>Bacillales</taxon>
        <taxon>Paenibacillaceae</taxon>
        <taxon>Paenibacillus</taxon>
    </lineage>
</organism>
<evidence type="ECO:0000259" key="10">
    <source>
        <dbReference type="PROSITE" id="PS50885"/>
    </source>
</evidence>
<dbReference type="OrthoDB" id="9814363at2"/>
<keyword evidence="4 6" id="KW-0807">Transducer</keyword>
<dbReference type="PROSITE" id="PS50111">
    <property type="entry name" value="CHEMOTAXIS_TRANSDUC_2"/>
    <property type="match status" value="1"/>
</dbReference>
<feature type="domain" description="Methyl-accepting transducer" evidence="9">
    <location>
        <begin position="284"/>
        <end position="534"/>
    </location>
</feature>
<name>A0A3B0CL49_9BACL</name>
<evidence type="ECO:0000256" key="7">
    <source>
        <dbReference type="SAM" id="MobiDB-lite"/>
    </source>
</evidence>
<evidence type="ECO:0000256" key="4">
    <source>
        <dbReference type="ARBA" id="ARBA00023224"/>
    </source>
</evidence>
<dbReference type="SUPFAM" id="SSF58104">
    <property type="entry name" value="Methyl-accepting chemotaxis protein (MCP) signaling domain"/>
    <property type="match status" value="1"/>
</dbReference>
<protein>
    <submittedName>
        <fullName evidence="11">Methyl-accepting chemotaxis protein</fullName>
    </submittedName>
</protein>
<dbReference type="PANTHER" id="PTHR32089:SF112">
    <property type="entry name" value="LYSOZYME-LIKE PROTEIN-RELATED"/>
    <property type="match status" value="1"/>
</dbReference>
<accession>A0A3B0CL49</accession>
<keyword evidence="3 8" id="KW-0472">Membrane</keyword>
<evidence type="ECO:0000256" key="2">
    <source>
        <dbReference type="ARBA" id="ARBA00022475"/>
    </source>
</evidence>
<sequence length="601" mass="64868">MAGKLTFMWKTKLMVGFAVVAALFAAAALFNLQQAQGIKEQLHRQNAKVSLQLEALELKVLVQEMKDISSGLMISRDEAYVAKFIEKRQTFQDMIRAIGETASTDDQRQWRSQMIMAETEFLDLFDRAVNIIRNNSLTERDIQKNTESLYKETQVQRDVIFDLVGRFYLDYSTDADAAVAATNEKMNGSVTVLLIAAGLVLLLTVFVSLTLVRSFMKPIRRMRHTMSRIGDGDLRHRVDSVSSDEFGQLGRSFDAMIGSVAGMLARLRDIGESLNERSASFKTFAGTTAAANAEVMKAFNEIASGSNEQAAYTESSAGLVGELGQEVREIARSADEMKRLGEQADAQAKTGAEAVAELEGAAVQAEAMLHQAEQAFEAFTLGAEQIGKIVHTITAIAQQTNVLSLNASIEAARAGAYGKGFLVIADEVRSLSEQSKASAQSITGLVAALQAHMTKVTEAMTVAGDASRVQGAKVQHTLEAFCSIKLSIEALYDRADEIHAKVKKAEENGAVLTDALQHMAAIAEQSAAGAQEVNVASAEQNESVRLIALQADAMHELAENLFAEIGKFRIGEQAAPELAALSEPEGGEEIPGGSRAEPGRP</sequence>